<comment type="caution">
    <text evidence="3">The sequence shown here is derived from an EMBL/GenBank/DDBJ whole genome shotgun (WGS) entry which is preliminary data.</text>
</comment>
<feature type="region of interest" description="Disordered" evidence="1">
    <location>
        <begin position="133"/>
        <end position="160"/>
    </location>
</feature>
<evidence type="ECO:0000259" key="2">
    <source>
        <dbReference type="Pfam" id="PF14365"/>
    </source>
</evidence>
<dbReference type="EMBL" id="JAPFFI010000018">
    <property type="protein sequence ID" value="KAJ6349379.1"/>
    <property type="molecule type" value="Genomic_DNA"/>
</dbReference>
<reference evidence="3" key="1">
    <citation type="submission" date="2022-10" db="EMBL/GenBank/DDBJ databases">
        <authorList>
            <person name="Hyden B.L."/>
            <person name="Feng K."/>
            <person name="Yates T."/>
            <person name="Jawdy S."/>
            <person name="Smart L.B."/>
            <person name="Muchero W."/>
        </authorList>
    </citation>
    <scope>NUCLEOTIDE SEQUENCE</scope>
    <source>
        <tissue evidence="3">Shoot tip</tissue>
    </source>
</reference>
<dbReference type="Pfam" id="PF14365">
    <property type="entry name" value="Neprosin_AP"/>
    <property type="match status" value="1"/>
</dbReference>
<dbReference type="Proteomes" id="UP001141253">
    <property type="component" value="Chromosome 19"/>
</dbReference>
<keyword evidence="4" id="KW-1185">Reference proteome</keyword>
<dbReference type="PANTHER" id="PTHR31589:SF110">
    <property type="entry name" value="PROTEIN, PUTATIVE (DUF239)-RELATED"/>
    <property type="match status" value="1"/>
</dbReference>
<accession>A0ABQ9AM64</accession>
<evidence type="ECO:0000313" key="4">
    <source>
        <dbReference type="Proteomes" id="UP001141253"/>
    </source>
</evidence>
<gene>
    <name evidence="3" type="ORF">OIU77_006878</name>
</gene>
<evidence type="ECO:0000256" key="1">
    <source>
        <dbReference type="SAM" id="MobiDB-lite"/>
    </source>
</evidence>
<reference evidence="3" key="2">
    <citation type="journal article" date="2023" name="Int. J. Mol. Sci.">
        <title>De Novo Assembly and Annotation of 11 Diverse Shrub Willow (Salix) Genomes Reveals Novel Gene Organization in Sex-Linked Regions.</title>
        <authorList>
            <person name="Hyden B."/>
            <person name="Feng K."/>
            <person name="Yates T.B."/>
            <person name="Jawdy S."/>
            <person name="Cereghino C."/>
            <person name="Smart L.B."/>
            <person name="Muchero W."/>
        </authorList>
    </citation>
    <scope>NUCLEOTIDE SEQUENCE</scope>
    <source>
        <tissue evidence="3">Shoot tip</tissue>
    </source>
</reference>
<organism evidence="3 4">
    <name type="scientific">Salix suchowensis</name>
    <dbReference type="NCBI Taxonomy" id="1278906"/>
    <lineage>
        <taxon>Eukaryota</taxon>
        <taxon>Viridiplantae</taxon>
        <taxon>Streptophyta</taxon>
        <taxon>Embryophyta</taxon>
        <taxon>Tracheophyta</taxon>
        <taxon>Spermatophyta</taxon>
        <taxon>Magnoliopsida</taxon>
        <taxon>eudicotyledons</taxon>
        <taxon>Gunneridae</taxon>
        <taxon>Pentapetalae</taxon>
        <taxon>rosids</taxon>
        <taxon>fabids</taxon>
        <taxon>Malpighiales</taxon>
        <taxon>Salicaceae</taxon>
        <taxon>Saliceae</taxon>
        <taxon>Salix</taxon>
    </lineage>
</organism>
<protein>
    <recommendedName>
        <fullName evidence="2">Neprosin activation peptide domain-containing protein</fullName>
    </recommendedName>
</protein>
<name>A0ABQ9AM64_9ROSI</name>
<evidence type="ECO:0000313" key="3">
    <source>
        <dbReference type="EMBL" id="KAJ6349379.1"/>
    </source>
</evidence>
<dbReference type="PANTHER" id="PTHR31589">
    <property type="entry name" value="PROTEIN, PUTATIVE (DUF239)-RELATED-RELATED"/>
    <property type="match status" value="1"/>
</dbReference>
<feature type="domain" description="Neprosin activation peptide" evidence="2">
    <location>
        <begin position="61"/>
        <end position="141"/>
    </location>
</feature>
<dbReference type="InterPro" id="IPR053168">
    <property type="entry name" value="Glutamic_endopeptidase"/>
</dbReference>
<proteinExistence type="predicted"/>
<dbReference type="InterPro" id="IPR025521">
    <property type="entry name" value="Neprosin_propep"/>
</dbReference>
<sequence>MGFAVKKIGFLSPLVLALVFFHGFTAVLSALNYTNYSQVSSVRLERIQRHLEKINKPAAMTIESPDGDIIDCVHKRKQPALDHPLLKNHKIQREPPEMPRLKVLKDGEELRSERTKKSKEAGGVRRSWQMWHRNGTRCPKGNRSHTAEHGGRCAESQVFV</sequence>